<proteinExistence type="predicted"/>
<reference evidence="4" key="1">
    <citation type="submission" date="2016-03" db="EMBL/GenBank/DDBJ databases">
        <authorList>
            <person name="Guldener U."/>
        </authorList>
    </citation>
    <scope>NUCLEOTIDE SEQUENCE [LARGE SCALE GENOMIC DNA]</scope>
    <source>
        <strain evidence="4">04CH-RAC-A.6.1</strain>
    </source>
</reference>
<feature type="domain" description="Apple" evidence="2">
    <location>
        <begin position="23"/>
        <end position="96"/>
    </location>
</feature>
<dbReference type="Proteomes" id="UP000178912">
    <property type="component" value="Unassembled WGS sequence"/>
</dbReference>
<keyword evidence="4" id="KW-1185">Reference proteome</keyword>
<keyword evidence="1" id="KW-0732">Signal</keyword>
<dbReference type="OrthoDB" id="3548363at2759"/>
<protein>
    <recommendedName>
        <fullName evidence="2">Apple domain-containing protein</fullName>
    </recommendedName>
</protein>
<sequence length="98" mass="10135">MFSTSSLLLILTAAISSSLAQNCSVKGYDTGKIPAFLLNPDITTATACQTYCSAATYAKCASFAVGPAACLLYNVTVAGYVNVVPASGYTFWDVGCKV</sequence>
<dbReference type="AlphaFoldDB" id="A0A1E1KPQ4"/>
<organism evidence="3 4">
    <name type="scientific">Rhynchosporium agropyri</name>
    <dbReference type="NCBI Taxonomy" id="914238"/>
    <lineage>
        <taxon>Eukaryota</taxon>
        <taxon>Fungi</taxon>
        <taxon>Dikarya</taxon>
        <taxon>Ascomycota</taxon>
        <taxon>Pezizomycotina</taxon>
        <taxon>Leotiomycetes</taxon>
        <taxon>Helotiales</taxon>
        <taxon>Ploettnerulaceae</taxon>
        <taxon>Rhynchosporium</taxon>
    </lineage>
</organism>
<accession>A0A1E1KPQ4</accession>
<evidence type="ECO:0000256" key="1">
    <source>
        <dbReference type="SAM" id="SignalP"/>
    </source>
</evidence>
<feature type="chain" id="PRO_5009446358" description="Apple domain-containing protein" evidence="1">
    <location>
        <begin position="21"/>
        <end position="98"/>
    </location>
</feature>
<dbReference type="InterPro" id="IPR003609">
    <property type="entry name" value="Pan_app"/>
</dbReference>
<feature type="signal peptide" evidence="1">
    <location>
        <begin position="1"/>
        <end position="20"/>
    </location>
</feature>
<gene>
    <name evidence="3" type="ORF">RAG0_07443</name>
</gene>
<evidence type="ECO:0000313" key="3">
    <source>
        <dbReference type="EMBL" id="CZS98874.1"/>
    </source>
</evidence>
<dbReference type="PROSITE" id="PS50948">
    <property type="entry name" value="PAN"/>
    <property type="match status" value="1"/>
</dbReference>
<evidence type="ECO:0000313" key="4">
    <source>
        <dbReference type="Proteomes" id="UP000178912"/>
    </source>
</evidence>
<dbReference type="EMBL" id="FJUX01000038">
    <property type="protein sequence ID" value="CZS98874.1"/>
    <property type="molecule type" value="Genomic_DNA"/>
</dbReference>
<evidence type="ECO:0000259" key="2">
    <source>
        <dbReference type="PROSITE" id="PS50948"/>
    </source>
</evidence>
<name>A0A1E1KPQ4_9HELO</name>